<evidence type="ECO:0000256" key="2">
    <source>
        <dbReference type="ARBA" id="ARBA00022741"/>
    </source>
</evidence>
<dbReference type="GO" id="GO:0016301">
    <property type="term" value="F:kinase activity"/>
    <property type="evidence" value="ECO:0007669"/>
    <property type="project" value="UniProtKB-KW"/>
</dbReference>
<dbReference type="Gene3D" id="3.40.50.10240">
    <property type="entry name" value="Thiamin pyrophosphokinase, catalytic domain"/>
    <property type="match status" value="1"/>
</dbReference>
<reference evidence="7" key="1">
    <citation type="journal article" date="2020" name="Ecol. Evol.">
        <title>Genome structure and content of the rice root-knot nematode (Meloidogyne graminicola).</title>
        <authorList>
            <person name="Phan N.T."/>
            <person name="Danchin E.G.J."/>
            <person name="Klopp C."/>
            <person name="Perfus-Barbeoch L."/>
            <person name="Kozlowski D.K."/>
            <person name="Koutsovoulos G.D."/>
            <person name="Lopez-Roques C."/>
            <person name="Bouchez O."/>
            <person name="Zahm M."/>
            <person name="Besnard G."/>
            <person name="Bellafiore S."/>
        </authorList>
    </citation>
    <scope>NUCLEOTIDE SEQUENCE</scope>
    <source>
        <strain evidence="7">VN-18</strain>
    </source>
</reference>
<protein>
    <recommendedName>
        <fullName evidence="9">Thiamine diphosphokinase</fullName>
    </recommendedName>
</protein>
<evidence type="ECO:0000256" key="3">
    <source>
        <dbReference type="ARBA" id="ARBA00022777"/>
    </source>
</evidence>
<dbReference type="GO" id="GO:0005524">
    <property type="term" value="F:ATP binding"/>
    <property type="evidence" value="ECO:0007669"/>
    <property type="project" value="UniProtKB-KW"/>
</dbReference>
<comment type="caution">
    <text evidence="7">The sequence shown here is derived from an EMBL/GenBank/DDBJ whole genome shotgun (WGS) entry which is preliminary data.</text>
</comment>
<sequence>NNYKYNLLNNPKGLIIVFINEPENNNNKELIDELPKDWINIWNEALLKICLGEAANKLKILSKNEKIKDPDIIIGNINLMNEETKKYYEEHSNIQIINVQDQHKTDQEKAMDLIHEKIRDKKIKKEENQFEGILFLGPLHGRFDKVLCTQHTMAISVLKHPNIPIMALDGINFILMIPPGKTIINLELIENTNKSGILPIRQKTTKLLTKGFKWNFGNEKSLIGGIEHPERELIEYGGKCSCSNKIENLNNLYIDTTEPVILTIELMKSNKILKNEKN</sequence>
<dbReference type="OrthoDB" id="25149at2759"/>
<feature type="domain" description="Thiamin pyrophosphokinase thiamin-binding" evidence="6">
    <location>
        <begin position="183"/>
        <end position="261"/>
    </location>
</feature>
<dbReference type="InterPro" id="IPR007373">
    <property type="entry name" value="Thiamin_PyroPKinase_B1-bd"/>
</dbReference>
<dbReference type="InterPro" id="IPR036371">
    <property type="entry name" value="TPK_B1-bd_sf"/>
</dbReference>
<evidence type="ECO:0000256" key="1">
    <source>
        <dbReference type="ARBA" id="ARBA00022679"/>
    </source>
</evidence>
<accession>A0A8S9ZP54</accession>
<dbReference type="GO" id="GO:0030975">
    <property type="term" value="F:thiamine binding"/>
    <property type="evidence" value="ECO:0007669"/>
    <property type="project" value="InterPro"/>
</dbReference>
<keyword evidence="2" id="KW-0547">Nucleotide-binding</keyword>
<dbReference type="GO" id="GO:0004788">
    <property type="term" value="F:thiamine diphosphokinase activity"/>
    <property type="evidence" value="ECO:0007669"/>
    <property type="project" value="InterPro"/>
</dbReference>
<dbReference type="SUPFAM" id="SSF63862">
    <property type="entry name" value="Thiamin pyrophosphokinase, substrate-binding domain"/>
    <property type="match status" value="1"/>
</dbReference>
<evidence type="ECO:0000259" key="6">
    <source>
        <dbReference type="Pfam" id="PF04265"/>
    </source>
</evidence>
<keyword evidence="8" id="KW-1185">Reference proteome</keyword>
<gene>
    <name evidence="7" type="ORF">Mgra_00005339</name>
</gene>
<name>A0A8S9ZP54_9BILA</name>
<dbReference type="PANTHER" id="PTHR13622:SF8">
    <property type="entry name" value="THIAMIN PYROPHOSPHOKINASE 1"/>
    <property type="match status" value="1"/>
</dbReference>
<evidence type="ECO:0000313" key="7">
    <source>
        <dbReference type="EMBL" id="KAF7635224.1"/>
    </source>
</evidence>
<keyword evidence="3" id="KW-0418">Kinase</keyword>
<organism evidence="7 8">
    <name type="scientific">Meloidogyne graminicola</name>
    <dbReference type="NCBI Taxonomy" id="189291"/>
    <lineage>
        <taxon>Eukaryota</taxon>
        <taxon>Metazoa</taxon>
        <taxon>Ecdysozoa</taxon>
        <taxon>Nematoda</taxon>
        <taxon>Chromadorea</taxon>
        <taxon>Rhabditida</taxon>
        <taxon>Tylenchina</taxon>
        <taxon>Tylenchomorpha</taxon>
        <taxon>Tylenchoidea</taxon>
        <taxon>Meloidogynidae</taxon>
        <taxon>Meloidogyninae</taxon>
        <taxon>Meloidogyne</taxon>
    </lineage>
</organism>
<dbReference type="GO" id="GO:0009229">
    <property type="term" value="P:thiamine diphosphate biosynthetic process"/>
    <property type="evidence" value="ECO:0007669"/>
    <property type="project" value="InterPro"/>
</dbReference>
<evidence type="ECO:0000256" key="4">
    <source>
        <dbReference type="ARBA" id="ARBA00022840"/>
    </source>
</evidence>
<dbReference type="InterPro" id="IPR036759">
    <property type="entry name" value="TPK_catalytic_sf"/>
</dbReference>
<proteinExistence type="predicted"/>
<dbReference type="SUPFAM" id="SSF63999">
    <property type="entry name" value="Thiamin pyrophosphokinase, catalytic domain"/>
    <property type="match status" value="1"/>
</dbReference>
<keyword evidence="1" id="KW-0808">Transferase</keyword>
<keyword evidence="4" id="KW-0067">ATP-binding</keyword>
<dbReference type="AlphaFoldDB" id="A0A8S9ZP54"/>
<dbReference type="PANTHER" id="PTHR13622">
    <property type="entry name" value="THIAMIN PYROPHOSPHOKINASE"/>
    <property type="match status" value="1"/>
</dbReference>
<dbReference type="Pfam" id="PF04263">
    <property type="entry name" value="TPK_catalytic"/>
    <property type="match status" value="1"/>
</dbReference>
<evidence type="ECO:0000313" key="8">
    <source>
        <dbReference type="Proteomes" id="UP000605970"/>
    </source>
</evidence>
<dbReference type="EMBL" id="JABEBT010000045">
    <property type="protein sequence ID" value="KAF7635224.1"/>
    <property type="molecule type" value="Genomic_DNA"/>
</dbReference>
<evidence type="ECO:0008006" key="9">
    <source>
        <dbReference type="Google" id="ProtNLM"/>
    </source>
</evidence>
<dbReference type="Pfam" id="PF04265">
    <property type="entry name" value="TPK_B1_binding"/>
    <property type="match status" value="1"/>
</dbReference>
<dbReference type="Proteomes" id="UP000605970">
    <property type="component" value="Unassembled WGS sequence"/>
</dbReference>
<evidence type="ECO:0000259" key="5">
    <source>
        <dbReference type="Pfam" id="PF04263"/>
    </source>
</evidence>
<feature type="domain" description="Thiamin pyrophosphokinase catalytic" evidence="5">
    <location>
        <begin position="40"/>
        <end position="163"/>
    </location>
</feature>
<dbReference type="InterPro" id="IPR007371">
    <property type="entry name" value="TPK_catalytic"/>
</dbReference>
<feature type="non-terminal residue" evidence="7">
    <location>
        <position position="278"/>
    </location>
</feature>